<dbReference type="EMBL" id="JAAAIM010000513">
    <property type="protein sequence ID" value="KAG0287178.1"/>
    <property type="molecule type" value="Genomic_DNA"/>
</dbReference>
<evidence type="ECO:0000313" key="3">
    <source>
        <dbReference type="EMBL" id="KAG0287178.1"/>
    </source>
</evidence>
<feature type="chain" id="PRO_5047126329" evidence="2">
    <location>
        <begin position="19"/>
        <end position="247"/>
    </location>
</feature>
<name>A0ABQ7JXZ1_9FUNG</name>
<reference evidence="3 4" key="1">
    <citation type="journal article" date="2020" name="Fungal Divers.">
        <title>Resolving the Mortierellaceae phylogeny through synthesis of multi-gene phylogenetics and phylogenomics.</title>
        <authorList>
            <person name="Vandepol N."/>
            <person name="Liber J."/>
            <person name="Desiro A."/>
            <person name="Na H."/>
            <person name="Kennedy M."/>
            <person name="Barry K."/>
            <person name="Grigoriev I.V."/>
            <person name="Miller A.N."/>
            <person name="O'Donnell K."/>
            <person name="Stajich J.E."/>
            <person name="Bonito G."/>
        </authorList>
    </citation>
    <scope>NUCLEOTIDE SEQUENCE [LARGE SCALE GENOMIC DNA]</scope>
    <source>
        <strain evidence="3 4">AD045</strain>
    </source>
</reference>
<keyword evidence="4" id="KW-1185">Reference proteome</keyword>
<sequence length="247" mass="27843">MGIKIFFSLLAVASIALALPTLQQPRDYSSFGGNELVPGAPEDVDSPRNHVETIKAHALIIMHHHEPYRKSKGKQRAPDVDEFYGSDEEESDTTDSEGSYAPDVKELYAIDAEELAANIIDTFHPWDMRERRADENDLDPSCIYTGKSPKNIKIKTKTKQRPVKPRTTPSPGKGNGDSEPYLPWPTPERPTHTYSQPQVTFTTSPALATGLAKRANPEPECRPVTLVWKIFFDKSQDLVRWRHEISY</sequence>
<feature type="compositionally biased region" description="Basic residues" evidence="1">
    <location>
        <begin position="150"/>
        <end position="164"/>
    </location>
</feature>
<evidence type="ECO:0000256" key="1">
    <source>
        <dbReference type="SAM" id="MobiDB-lite"/>
    </source>
</evidence>
<accession>A0ABQ7JXZ1</accession>
<feature type="signal peptide" evidence="2">
    <location>
        <begin position="1"/>
        <end position="18"/>
    </location>
</feature>
<feature type="compositionally biased region" description="Acidic residues" evidence="1">
    <location>
        <begin position="80"/>
        <end position="95"/>
    </location>
</feature>
<keyword evidence="2" id="KW-0732">Signal</keyword>
<proteinExistence type="predicted"/>
<protein>
    <submittedName>
        <fullName evidence="3">Uncharacterized protein</fullName>
    </submittedName>
</protein>
<feature type="region of interest" description="Disordered" evidence="1">
    <location>
        <begin position="67"/>
        <end position="101"/>
    </location>
</feature>
<comment type="caution">
    <text evidence="3">The sequence shown here is derived from an EMBL/GenBank/DDBJ whole genome shotgun (WGS) entry which is preliminary data.</text>
</comment>
<evidence type="ECO:0000313" key="4">
    <source>
        <dbReference type="Proteomes" id="UP001194696"/>
    </source>
</evidence>
<gene>
    <name evidence="3" type="ORF">BGZ96_008878</name>
</gene>
<feature type="region of interest" description="Disordered" evidence="1">
    <location>
        <begin position="137"/>
        <end position="196"/>
    </location>
</feature>
<dbReference type="Proteomes" id="UP001194696">
    <property type="component" value="Unassembled WGS sequence"/>
</dbReference>
<organism evidence="3 4">
    <name type="scientific">Linnemannia gamsii</name>
    <dbReference type="NCBI Taxonomy" id="64522"/>
    <lineage>
        <taxon>Eukaryota</taxon>
        <taxon>Fungi</taxon>
        <taxon>Fungi incertae sedis</taxon>
        <taxon>Mucoromycota</taxon>
        <taxon>Mortierellomycotina</taxon>
        <taxon>Mortierellomycetes</taxon>
        <taxon>Mortierellales</taxon>
        <taxon>Mortierellaceae</taxon>
        <taxon>Linnemannia</taxon>
    </lineage>
</organism>
<evidence type="ECO:0000256" key="2">
    <source>
        <dbReference type="SAM" id="SignalP"/>
    </source>
</evidence>